<evidence type="ECO:0000256" key="6">
    <source>
        <dbReference type="ARBA" id="ARBA00023136"/>
    </source>
</evidence>
<dbReference type="AlphaFoldDB" id="A0A1B6DS46"/>
<evidence type="ECO:0000256" key="2">
    <source>
        <dbReference type="ARBA" id="ARBA00022622"/>
    </source>
</evidence>
<dbReference type="InterPro" id="IPR031424">
    <property type="entry name" value="QVR-like"/>
</dbReference>
<evidence type="ECO:0000256" key="9">
    <source>
        <dbReference type="SAM" id="SignalP"/>
    </source>
</evidence>
<evidence type="ECO:0000256" key="5">
    <source>
        <dbReference type="ARBA" id="ARBA00022989"/>
    </source>
</evidence>
<evidence type="ECO:0000256" key="8">
    <source>
        <dbReference type="ARBA" id="ARBA00023288"/>
    </source>
</evidence>
<evidence type="ECO:0000256" key="7">
    <source>
        <dbReference type="ARBA" id="ARBA00023180"/>
    </source>
</evidence>
<dbReference type="GO" id="GO:0098552">
    <property type="term" value="C:side of membrane"/>
    <property type="evidence" value="ECO:0007669"/>
    <property type="project" value="UniProtKB-KW"/>
</dbReference>
<dbReference type="EMBL" id="GEDC01008796">
    <property type="protein sequence ID" value="JAS28502.1"/>
    <property type="molecule type" value="Transcribed_RNA"/>
</dbReference>
<keyword evidence="7" id="KW-0325">Glycoprotein</keyword>
<evidence type="ECO:0000256" key="4">
    <source>
        <dbReference type="ARBA" id="ARBA00022729"/>
    </source>
</evidence>
<gene>
    <name evidence="10" type="ORF">g.13096</name>
</gene>
<keyword evidence="6" id="KW-0472">Membrane</keyword>
<feature type="chain" id="PRO_5008581489" evidence="9">
    <location>
        <begin position="38"/>
        <end position="160"/>
    </location>
</feature>
<evidence type="ECO:0000313" key="10">
    <source>
        <dbReference type="EMBL" id="JAS28502.1"/>
    </source>
</evidence>
<dbReference type="CDD" id="cd23593">
    <property type="entry name" value="TFP_LU_ECD_Twit"/>
    <property type="match status" value="1"/>
</dbReference>
<evidence type="ECO:0000256" key="3">
    <source>
        <dbReference type="ARBA" id="ARBA00022692"/>
    </source>
</evidence>
<dbReference type="PANTHER" id="PTHR33562">
    <property type="entry name" value="ATILLA, ISOFORM B-RELATED-RELATED"/>
    <property type="match status" value="1"/>
</dbReference>
<dbReference type="Pfam" id="PF17064">
    <property type="entry name" value="QVR"/>
    <property type="match status" value="1"/>
</dbReference>
<comment type="subcellular location">
    <subcellularLocation>
        <location evidence="1">Membrane</location>
        <topology evidence="1">Lipid-anchor</topology>
        <topology evidence="1">GPI-anchor</topology>
    </subcellularLocation>
</comment>
<accession>A0A1B6DS46</accession>
<sequence>LCQSLSRSCIVNMNTFKSLCFFVLFALLLLWIQPGEGIRCWQCSSDIDRNCGDPFNMTHLALTDCDRDRTQSPYLQSMSVCKKAKQKTPYGMVVVRSCNWISDVSSDGSCVDSPSSYNTKYEYCSICTHDSCNSATDVRGTFATILPIAAWSFHSMIKHL</sequence>
<feature type="signal peptide" evidence="9">
    <location>
        <begin position="1"/>
        <end position="37"/>
    </location>
</feature>
<organism evidence="10">
    <name type="scientific">Clastoptera arizonana</name>
    <name type="common">Arizona spittle bug</name>
    <dbReference type="NCBI Taxonomy" id="38151"/>
    <lineage>
        <taxon>Eukaryota</taxon>
        <taxon>Metazoa</taxon>
        <taxon>Ecdysozoa</taxon>
        <taxon>Arthropoda</taxon>
        <taxon>Hexapoda</taxon>
        <taxon>Insecta</taxon>
        <taxon>Pterygota</taxon>
        <taxon>Neoptera</taxon>
        <taxon>Paraneoptera</taxon>
        <taxon>Hemiptera</taxon>
        <taxon>Auchenorrhyncha</taxon>
        <taxon>Cercopoidea</taxon>
        <taxon>Clastopteridae</taxon>
        <taxon>Clastoptera</taxon>
    </lineage>
</organism>
<feature type="non-terminal residue" evidence="10">
    <location>
        <position position="1"/>
    </location>
</feature>
<keyword evidence="3" id="KW-0812">Transmembrane</keyword>
<evidence type="ECO:0000256" key="1">
    <source>
        <dbReference type="ARBA" id="ARBA00004589"/>
    </source>
</evidence>
<dbReference type="GO" id="GO:0030431">
    <property type="term" value="P:sleep"/>
    <property type="evidence" value="ECO:0007669"/>
    <property type="project" value="InterPro"/>
</dbReference>
<keyword evidence="2" id="KW-0336">GPI-anchor</keyword>
<protein>
    <submittedName>
        <fullName evidence="10">Uncharacterized protein</fullName>
    </submittedName>
</protein>
<keyword evidence="8" id="KW-0449">Lipoprotein</keyword>
<proteinExistence type="predicted"/>
<keyword evidence="5" id="KW-1133">Transmembrane helix</keyword>
<dbReference type="InterPro" id="IPR050975">
    <property type="entry name" value="Sleep_regulator"/>
</dbReference>
<dbReference type="GO" id="GO:0032222">
    <property type="term" value="P:regulation of synaptic transmission, cholinergic"/>
    <property type="evidence" value="ECO:0007669"/>
    <property type="project" value="InterPro"/>
</dbReference>
<keyword evidence="4 9" id="KW-0732">Signal</keyword>
<name>A0A1B6DS46_9HEMI</name>
<reference evidence="10" key="1">
    <citation type="submission" date="2015-12" db="EMBL/GenBank/DDBJ databases">
        <title>De novo transcriptome assembly of four potential Pierce s Disease insect vectors from Arizona vineyards.</title>
        <authorList>
            <person name="Tassone E.E."/>
        </authorList>
    </citation>
    <scope>NUCLEOTIDE SEQUENCE</scope>
</reference>